<keyword evidence="2 3" id="KW-0732">Signal</keyword>
<dbReference type="PANTHER" id="PTHR47235">
    <property type="entry name" value="BLR6548 PROTEIN"/>
    <property type="match status" value="1"/>
</dbReference>
<dbReference type="CDD" id="cd06326">
    <property type="entry name" value="PBP1_ABC_ligand_binding-like"/>
    <property type="match status" value="1"/>
</dbReference>
<sequence>MHLPTSQPLRRALPQALALSAALSLGTASAQEAIIIGASLPLSGSQAAAGKEGQAIMQAQIDAFNREGGVGGRKLSLKLLDDGYDPQRAAANARALAEQGAVALLNCWGTANCAAMQPELERGQTPLIGAIAGAGPLRQQPGRLVYPLRASTRGEINAMLQQIQTLGQSRIAIVYQQDGFGQSSLDVAHAVLKERGMSAALELAVDASGSNAQAAVQQLRQADPAVQAIIVFAGASATVNLVTQARQAQLQQSIYNLAAQANQAVVKGLGSHTRGIVFTTLVPSPWRTSVPAVKSYQQLLSASGMPQPSYLGLEVFINTQALLDGLRKAGPGVQRSNLPAALEALGELRYGHMQVRLAAPARTGSSYVGLAMIDQSGQFRE</sequence>
<dbReference type="InterPro" id="IPR028082">
    <property type="entry name" value="Peripla_BP_I"/>
</dbReference>
<dbReference type="Pfam" id="PF13458">
    <property type="entry name" value="Peripla_BP_6"/>
    <property type="match status" value="1"/>
</dbReference>
<reference evidence="5 6" key="1">
    <citation type="submission" date="2023-05" db="EMBL/GenBank/DDBJ databases">
        <authorList>
            <person name="Yin Y."/>
            <person name="Lu Z."/>
        </authorList>
    </citation>
    <scope>NUCLEOTIDE SEQUENCE [LARGE SCALE GENOMIC DNA]</scope>
    <source>
        <strain evidence="5 6">ZM22</strain>
    </source>
</reference>
<feature type="signal peptide" evidence="3">
    <location>
        <begin position="1"/>
        <end position="30"/>
    </location>
</feature>
<dbReference type="Proteomes" id="UP001240697">
    <property type="component" value="Chromosome"/>
</dbReference>
<feature type="domain" description="Leucine-binding protein" evidence="4">
    <location>
        <begin position="34"/>
        <end position="349"/>
    </location>
</feature>
<dbReference type="PANTHER" id="PTHR47235:SF1">
    <property type="entry name" value="BLR6548 PROTEIN"/>
    <property type="match status" value="1"/>
</dbReference>
<proteinExistence type="inferred from homology"/>
<organism evidence="5 6">
    <name type="scientific">Comamonas resistens</name>
    <dbReference type="NCBI Taxonomy" id="3046670"/>
    <lineage>
        <taxon>Bacteria</taxon>
        <taxon>Pseudomonadati</taxon>
        <taxon>Pseudomonadota</taxon>
        <taxon>Betaproteobacteria</taxon>
        <taxon>Burkholderiales</taxon>
        <taxon>Comamonadaceae</taxon>
        <taxon>Comamonas</taxon>
    </lineage>
</organism>
<evidence type="ECO:0000256" key="2">
    <source>
        <dbReference type="ARBA" id="ARBA00022729"/>
    </source>
</evidence>
<accession>A0ABY8SPP7</accession>
<dbReference type="EMBL" id="CP125947">
    <property type="protein sequence ID" value="WHS65052.1"/>
    <property type="molecule type" value="Genomic_DNA"/>
</dbReference>
<protein>
    <submittedName>
        <fullName evidence="5">ABC transporter substrate-binding protein</fullName>
    </submittedName>
</protein>
<dbReference type="Gene3D" id="3.40.50.2300">
    <property type="match status" value="2"/>
</dbReference>
<name>A0ABY8SPP7_9BURK</name>
<keyword evidence="6" id="KW-1185">Reference proteome</keyword>
<dbReference type="InterPro" id="IPR028081">
    <property type="entry name" value="Leu-bd"/>
</dbReference>
<gene>
    <name evidence="5" type="ORF">QMY55_21610</name>
</gene>
<evidence type="ECO:0000256" key="1">
    <source>
        <dbReference type="ARBA" id="ARBA00010062"/>
    </source>
</evidence>
<dbReference type="SUPFAM" id="SSF53822">
    <property type="entry name" value="Periplasmic binding protein-like I"/>
    <property type="match status" value="1"/>
</dbReference>
<feature type="chain" id="PRO_5045426826" evidence="3">
    <location>
        <begin position="31"/>
        <end position="381"/>
    </location>
</feature>
<evidence type="ECO:0000313" key="5">
    <source>
        <dbReference type="EMBL" id="WHS65052.1"/>
    </source>
</evidence>
<evidence type="ECO:0000313" key="6">
    <source>
        <dbReference type="Proteomes" id="UP001240697"/>
    </source>
</evidence>
<dbReference type="RefSeq" id="WP_283486160.1">
    <property type="nucleotide sequence ID" value="NZ_CP125947.1"/>
</dbReference>
<evidence type="ECO:0000256" key="3">
    <source>
        <dbReference type="SAM" id="SignalP"/>
    </source>
</evidence>
<comment type="similarity">
    <text evidence="1">Belongs to the leucine-binding protein family.</text>
</comment>
<evidence type="ECO:0000259" key="4">
    <source>
        <dbReference type="Pfam" id="PF13458"/>
    </source>
</evidence>